<dbReference type="Proteomes" id="UP000007796">
    <property type="component" value="Unassembled WGS sequence"/>
</dbReference>
<keyword evidence="2" id="KW-1185">Reference proteome</keyword>
<protein>
    <submittedName>
        <fullName evidence="1">Ankyrin repeat protein</fullName>
    </submittedName>
</protein>
<gene>
    <name evidence="1" type="ORF">CMQ_2119</name>
</gene>
<dbReference type="HOGENOM" id="CLU_036464_0_0_1"/>
<dbReference type="InterPro" id="IPR053354">
    <property type="entry name" value="MGDG_epimerase"/>
</dbReference>
<dbReference type="RefSeq" id="XP_014171552.1">
    <property type="nucleotide sequence ID" value="XM_014316077.1"/>
</dbReference>
<dbReference type="STRING" id="655863.F0XJW3"/>
<dbReference type="EMBL" id="GL629782">
    <property type="protein sequence ID" value="EFX02070.1"/>
    <property type="molecule type" value="Genomic_DNA"/>
</dbReference>
<name>F0XJW3_GROCL</name>
<sequence length="435" mass="49497">MSVVFVSEQGGNARTNLRSLFRIVFPSVPLPTPPGDFIGRLASTKNVPARQVVTPYIAYETELRHKFAEGQNIPQNANMIPIYDGHENLVKFCHHGRNILDKTKYIMPLPQSLTGNHGDPAITLSLADYRKNFRAFTHGLFHDMDWGNMVVAGSSALLPLLPYREKPSRPRVPTGSNPLEEYSYTARYSDIDIFLYGINEKEAINKIININEIILRIYQSPSEILTGFDVDCACVAYDGNQVLTNPRGITAIVTRTNGIGITRRSPSYENRLWKYRHQNFDVYWEDLDRRRVRIKFPDDGPQRGLARLLMFEKRAAKGLQTHYIIQRHVGRVDDNGDPSQADASGYMRQELPMGERFTSQSVHNYVVKHSKEPYYFGNISQVCTVGNKSGSHKNPKLIGKIPFIKDNPGRQMIGSFYPLTANDWTAHAYRARKHK</sequence>
<organism evidence="2">
    <name type="scientific">Grosmannia clavigera (strain kw1407 / UAMH 11150)</name>
    <name type="common">Blue stain fungus</name>
    <name type="synonym">Graphiocladiella clavigera</name>
    <dbReference type="NCBI Taxonomy" id="655863"/>
    <lineage>
        <taxon>Eukaryota</taxon>
        <taxon>Fungi</taxon>
        <taxon>Dikarya</taxon>
        <taxon>Ascomycota</taxon>
        <taxon>Pezizomycotina</taxon>
        <taxon>Sordariomycetes</taxon>
        <taxon>Sordariomycetidae</taxon>
        <taxon>Ophiostomatales</taxon>
        <taxon>Ophiostomataceae</taxon>
        <taxon>Leptographium</taxon>
    </lineage>
</organism>
<reference evidence="1 2" key="1">
    <citation type="journal article" date="2011" name="Proc. Natl. Acad. Sci. U.S.A.">
        <title>Genome and transcriptome analyses of the mountain pine beetle-fungal symbiont Grosmannia clavigera, a lodgepole pine pathogen.</title>
        <authorList>
            <person name="DiGuistini S."/>
            <person name="Wang Y."/>
            <person name="Liao N.Y."/>
            <person name="Taylor G."/>
            <person name="Tanguay P."/>
            <person name="Feau N."/>
            <person name="Henrissat B."/>
            <person name="Chan S.K."/>
            <person name="Hesse-Orce U."/>
            <person name="Alamouti S.M."/>
            <person name="Tsui C.K.M."/>
            <person name="Docking R.T."/>
            <person name="Levasseur A."/>
            <person name="Haridas S."/>
            <person name="Robertson G."/>
            <person name="Birol I."/>
            <person name="Holt R.A."/>
            <person name="Marra M.A."/>
            <person name="Hamelin R.C."/>
            <person name="Hirst M."/>
            <person name="Jones S.J.M."/>
            <person name="Bohlmann J."/>
            <person name="Breuil C."/>
        </authorList>
    </citation>
    <scope>NUCLEOTIDE SEQUENCE [LARGE SCALE GENOMIC DNA]</scope>
    <source>
        <strain evidence="2">kw1407 / UAMH 11150</strain>
    </source>
</reference>
<dbReference type="OrthoDB" id="539213at2759"/>
<dbReference type="eggNOG" id="KOG4177">
    <property type="taxonomic scope" value="Eukaryota"/>
</dbReference>
<proteinExistence type="predicted"/>
<dbReference type="PANTHER" id="PTHR43558:SF6">
    <property type="entry name" value="REDUCTASE, PUTATIVE (AFU_ORTHOLOGUE AFUA_3G10540)-RELATED"/>
    <property type="match status" value="1"/>
</dbReference>
<dbReference type="InParanoid" id="F0XJW3"/>
<accession>F0XJW3</accession>
<dbReference type="PANTHER" id="PTHR43558">
    <property type="entry name" value="REDUCTASE, PUTATIVE (AFU_ORTHOLOGUE AFUA_3G10540)-RELATED"/>
    <property type="match status" value="1"/>
</dbReference>
<evidence type="ECO:0000313" key="2">
    <source>
        <dbReference type="Proteomes" id="UP000007796"/>
    </source>
</evidence>
<dbReference type="GeneID" id="25975073"/>
<evidence type="ECO:0000313" key="1">
    <source>
        <dbReference type="EMBL" id="EFX02070.1"/>
    </source>
</evidence>
<dbReference type="AlphaFoldDB" id="F0XJW3"/>